<sequence>MTNLTGKMFFSYRRNQDDVAEFLVESLHEYGIRTWQDISDLKPEPTQDEIRTVLEVENSELAGGIVLVSDDVFDSEFILEVELPHLHNRWKNEQQFFVVVALCPGVEYDDASEILSESPTVLDFSNWNKIKLGSKADTPVAADDVATAVLTERIRLNHKQLDADQPLGCSLNTYGSSSYATQPVVTIDWSSHFKDGLPAPRLWNQRLIPRLHRVIDILEGAAPGRSVHVHGQAHLPAAFALGRCLRTTRGIDATWLQQSNGKQEPWSLHIDEQESGFDGDLHVNDIAGSDLAVLVSGTNEVNAVVGRSKQTLPDFAGVLELSLGDDIGSLLSAPEAVHAARLFQREVQSALNELSATSTIHLFMAAPAGLVFLYGQQSNTFPSIQTYLLETTDGERTYRPAALLK</sequence>
<dbReference type="InterPro" id="IPR035897">
    <property type="entry name" value="Toll_tir_struct_dom_sf"/>
</dbReference>
<protein>
    <submittedName>
        <fullName evidence="3">SAVED domain-containing protein</fullName>
    </submittedName>
</protein>
<dbReference type="Proteomes" id="UP001596417">
    <property type="component" value="Unassembled WGS sequence"/>
</dbReference>
<dbReference type="RefSeq" id="WP_248910494.1">
    <property type="nucleotide sequence ID" value="NZ_CP109982.1"/>
</dbReference>
<dbReference type="GeneID" id="76202625"/>
<evidence type="ECO:0000313" key="2">
    <source>
        <dbReference type="EMBL" id="MFC7192850.1"/>
    </source>
</evidence>
<keyword evidence="4" id="KW-1185">Reference proteome</keyword>
<dbReference type="AlphaFoldDB" id="A0ABD5YYG2"/>
<evidence type="ECO:0000313" key="3">
    <source>
        <dbReference type="EMBL" id="MFC7193127.1"/>
    </source>
</evidence>
<dbReference type="InterPro" id="IPR040836">
    <property type="entry name" value="SAVED"/>
</dbReference>
<dbReference type="EMBL" id="JBHTAX010000006">
    <property type="protein sequence ID" value="MFC7192850.1"/>
    <property type="molecule type" value="Genomic_DNA"/>
</dbReference>
<feature type="domain" description="SMODS-associated and fused to various effectors" evidence="1">
    <location>
        <begin position="221"/>
        <end position="402"/>
    </location>
</feature>
<reference evidence="3" key="1">
    <citation type="journal article" date="2014" name="Int. J. Syst. Evol. Microbiol.">
        <title>Complete genome sequence of Corynebacterium casei LMG S-19264T (=DSM 44701T), isolated from a smear-ripened cheese.</title>
        <authorList>
            <consortium name="US DOE Joint Genome Institute (JGI-PGF)"/>
            <person name="Walter F."/>
            <person name="Albersmeier A."/>
            <person name="Kalinowski J."/>
            <person name="Ruckert C."/>
        </authorList>
    </citation>
    <scope>NUCLEOTIDE SEQUENCE [LARGE SCALE GENOMIC DNA]</scope>
    <source>
        <strain evidence="3">NBRC 107106</strain>
    </source>
</reference>
<reference evidence="3" key="3">
    <citation type="submission" date="2024-09" db="EMBL/GenBank/DDBJ databases">
        <authorList>
            <person name="Sun Q."/>
        </authorList>
    </citation>
    <scope>NUCLEOTIDE SEQUENCE</scope>
    <source>
        <strain evidence="3">NBRC 107106</strain>
    </source>
</reference>
<proteinExistence type="predicted"/>
<dbReference type="Pfam" id="PF18145">
    <property type="entry name" value="SAVED"/>
    <property type="match status" value="1"/>
</dbReference>
<dbReference type="SUPFAM" id="SSF52200">
    <property type="entry name" value="Toll/Interleukin receptor TIR domain"/>
    <property type="match status" value="1"/>
</dbReference>
<dbReference type="NCBIfam" id="NF033611">
    <property type="entry name" value="SAVED"/>
    <property type="match status" value="1"/>
</dbReference>
<dbReference type="EMBL" id="JBHTAX010000006">
    <property type="protein sequence ID" value="MFC7193127.1"/>
    <property type="molecule type" value="Genomic_DNA"/>
</dbReference>
<name>A0ABD5YYG2_9EURY</name>
<organism evidence="3 4">
    <name type="scientific">Halocatena marina</name>
    <dbReference type="NCBI Taxonomy" id="2934937"/>
    <lineage>
        <taxon>Archaea</taxon>
        <taxon>Methanobacteriati</taxon>
        <taxon>Methanobacteriota</taxon>
        <taxon>Stenosarchaea group</taxon>
        <taxon>Halobacteria</taxon>
        <taxon>Halobacteriales</taxon>
        <taxon>Natronomonadaceae</taxon>
        <taxon>Halocatena</taxon>
    </lineage>
</organism>
<gene>
    <name evidence="2" type="ORF">ACFQL7_25595</name>
    <name evidence="3" type="ORF">ACFQL7_27340</name>
</gene>
<reference evidence="4" key="2">
    <citation type="journal article" date="2019" name="Int. J. Syst. Evol. Microbiol.">
        <title>The Global Catalogue of Microorganisms (GCM) 10K type strain sequencing project: providing services to taxonomists for standard genome sequencing and annotation.</title>
        <authorList>
            <consortium name="The Broad Institute Genomics Platform"/>
            <consortium name="The Broad Institute Genome Sequencing Center for Infectious Disease"/>
            <person name="Wu L."/>
            <person name="Ma J."/>
        </authorList>
    </citation>
    <scope>NUCLEOTIDE SEQUENCE [LARGE SCALE GENOMIC DNA]</scope>
    <source>
        <strain evidence="4">RDMS1</strain>
    </source>
</reference>
<accession>A0ABD5YYG2</accession>
<evidence type="ECO:0000313" key="4">
    <source>
        <dbReference type="Proteomes" id="UP001596417"/>
    </source>
</evidence>
<comment type="caution">
    <text evidence="3">The sequence shown here is derived from an EMBL/GenBank/DDBJ whole genome shotgun (WGS) entry which is preliminary data.</text>
</comment>
<evidence type="ECO:0000259" key="1">
    <source>
        <dbReference type="Pfam" id="PF18145"/>
    </source>
</evidence>
<dbReference type="Gene3D" id="3.40.50.10140">
    <property type="entry name" value="Toll/interleukin-1 receptor homology (TIR) domain"/>
    <property type="match status" value="1"/>
</dbReference>